<proteinExistence type="predicted"/>
<comment type="caution">
    <text evidence="1">The sequence shown here is derived from an EMBL/GenBank/DDBJ whole genome shotgun (WGS) entry which is preliminary data.</text>
</comment>
<dbReference type="Proteomes" id="UP000838756">
    <property type="component" value="Unassembled WGS sequence"/>
</dbReference>
<accession>A0A8S4RXJ6</accession>
<name>A0A8S4RXJ6_9NEOP</name>
<gene>
    <name evidence="1" type="primary">jg21388</name>
    <name evidence="1" type="ORF">PAEG_LOCUS19497</name>
</gene>
<evidence type="ECO:0000313" key="2">
    <source>
        <dbReference type="Proteomes" id="UP000838756"/>
    </source>
</evidence>
<organism evidence="1 2">
    <name type="scientific">Pararge aegeria aegeria</name>
    <dbReference type="NCBI Taxonomy" id="348720"/>
    <lineage>
        <taxon>Eukaryota</taxon>
        <taxon>Metazoa</taxon>
        <taxon>Ecdysozoa</taxon>
        <taxon>Arthropoda</taxon>
        <taxon>Hexapoda</taxon>
        <taxon>Insecta</taxon>
        <taxon>Pterygota</taxon>
        <taxon>Neoptera</taxon>
        <taxon>Endopterygota</taxon>
        <taxon>Lepidoptera</taxon>
        <taxon>Glossata</taxon>
        <taxon>Ditrysia</taxon>
        <taxon>Papilionoidea</taxon>
        <taxon>Nymphalidae</taxon>
        <taxon>Satyrinae</taxon>
        <taxon>Satyrini</taxon>
        <taxon>Parargina</taxon>
        <taxon>Pararge</taxon>
    </lineage>
</organism>
<dbReference type="AlphaFoldDB" id="A0A8S4RXJ6"/>
<sequence>MNLRESDGFEAMLVIITGKCGHDREKQCCNYYLSRIVNYVTILRNPFILQTKGVRCDTVMSANLSEGLLRALWSRARVHQPGTAAVFQQLPTLESCLQKQSNSSPDLLLSTLSGV</sequence>
<protein>
    <submittedName>
        <fullName evidence="1">Jg21388 protein</fullName>
    </submittedName>
</protein>
<dbReference type="EMBL" id="CAKXAJ010025742">
    <property type="protein sequence ID" value="CAH2243348.1"/>
    <property type="molecule type" value="Genomic_DNA"/>
</dbReference>
<evidence type="ECO:0000313" key="1">
    <source>
        <dbReference type="EMBL" id="CAH2243348.1"/>
    </source>
</evidence>
<keyword evidence="2" id="KW-1185">Reference proteome</keyword>
<reference evidence="1" key="1">
    <citation type="submission" date="2022-03" db="EMBL/GenBank/DDBJ databases">
        <authorList>
            <person name="Lindestad O."/>
        </authorList>
    </citation>
    <scope>NUCLEOTIDE SEQUENCE</scope>
</reference>